<organism evidence="1 2">
    <name type="scientific">Roseobacter insulae</name>
    <dbReference type="NCBI Taxonomy" id="2859783"/>
    <lineage>
        <taxon>Bacteria</taxon>
        <taxon>Pseudomonadati</taxon>
        <taxon>Pseudomonadota</taxon>
        <taxon>Alphaproteobacteria</taxon>
        <taxon>Rhodobacterales</taxon>
        <taxon>Roseobacteraceae</taxon>
        <taxon>Roseobacter</taxon>
    </lineage>
</organism>
<comment type="caution">
    <text evidence="1">The sequence shown here is derived from an EMBL/GenBank/DDBJ whole genome shotgun (WGS) entry which is preliminary data.</text>
</comment>
<evidence type="ECO:0000313" key="2">
    <source>
        <dbReference type="Proteomes" id="UP001138661"/>
    </source>
</evidence>
<keyword evidence="1" id="KW-0489">Methyltransferase</keyword>
<dbReference type="AlphaFoldDB" id="A0A9X1FZB0"/>
<dbReference type="CDD" id="cd02440">
    <property type="entry name" value="AdoMet_MTases"/>
    <property type="match status" value="1"/>
</dbReference>
<protein>
    <submittedName>
        <fullName evidence="1">Class I SAM-dependent methyltransferase</fullName>
    </submittedName>
</protein>
<sequence length="265" mass="29438">MLDTAPRPCPCCSATDAQPWDQYSPDDWQVVHCAGCNMTYLRNPVAYEALEEDFAWEKTYEEKKETSRGSTALSPGIRSLRKKLGLTHRDKHDKYRAWFSDGHVLDIGCGLGSRVRPPMTPYGIELSKGMHAQADAYMRSHGGYCAHGAGAEAIWDFDAGQFDGIIMNSYLEHETEAMTVLKGAHRALKDTGAVYIRVPNFGSINRRVIGASWCGFRYPDHVNYFTLGTLTETCRRAGFATTLVNRIALPLDDNITVLLHKAGAS</sequence>
<keyword evidence="2" id="KW-1185">Reference proteome</keyword>
<keyword evidence="1" id="KW-0808">Transferase</keyword>
<proteinExistence type="predicted"/>
<dbReference type="Proteomes" id="UP001138661">
    <property type="component" value="Unassembled WGS sequence"/>
</dbReference>
<evidence type="ECO:0000313" key="1">
    <source>
        <dbReference type="EMBL" id="MBW4709688.1"/>
    </source>
</evidence>
<dbReference type="RefSeq" id="WP_219505496.1">
    <property type="nucleotide sequence ID" value="NZ_JAHXDN010000005.1"/>
</dbReference>
<dbReference type="EMBL" id="JAHXDN010000005">
    <property type="protein sequence ID" value="MBW4709688.1"/>
    <property type="molecule type" value="Genomic_DNA"/>
</dbReference>
<dbReference type="GO" id="GO:0032259">
    <property type="term" value="P:methylation"/>
    <property type="evidence" value="ECO:0007669"/>
    <property type="project" value="UniProtKB-KW"/>
</dbReference>
<dbReference type="GO" id="GO:0008168">
    <property type="term" value="F:methyltransferase activity"/>
    <property type="evidence" value="ECO:0007669"/>
    <property type="project" value="UniProtKB-KW"/>
</dbReference>
<dbReference type="PANTHER" id="PTHR43861">
    <property type="entry name" value="TRANS-ACONITATE 2-METHYLTRANSFERASE-RELATED"/>
    <property type="match status" value="1"/>
</dbReference>
<name>A0A9X1FZB0_9RHOB</name>
<reference evidence="1" key="1">
    <citation type="submission" date="2021-07" db="EMBL/GenBank/DDBJ databases">
        <title>Roseobacter insulae sp. nov., isolated from a tidal flat.</title>
        <authorList>
            <person name="Park S."/>
            <person name="Yoon J.-H."/>
        </authorList>
    </citation>
    <scope>NUCLEOTIDE SEQUENCE</scope>
    <source>
        <strain evidence="1">YSTF-M11</strain>
    </source>
</reference>
<dbReference type="Pfam" id="PF13489">
    <property type="entry name" value="Methyltransf_23"/>
    <property type="match status" value="1"/>
</dbReference>
<gene>
    <name evidence="1" type="ORF">KX928_18020</name>
</gene>
<accession>A0A9X1FZB0</accession>